<feature type="region of interest" description="Disordered" evidence="1">
    <location>
        <begin position="372"/>
        <end position="395"/>
    </location>
</feature>
<protein>
    <recommendedName>
        <fullName evidence="2">Surface presentation of antigen domain-containing protein</fullName>
    </recommendedName>
</protein>
<evidence type="ECO:0000313" key="4">
    <source>
        <dbReference type="Proteomes" id="UP000022311"/>
    </source>
</evidence>
<feature type="compositionally biased region" description="Basic and acidic residues" evidence="1">
    <location>
        <begin position="372"/>
        <end position="381"/>
    </location>
</feature>
<name>A0AAV3MAY6_9GAMM</name>
<organism evidence="3 4">
    <name type="scientific">Providencia alcalifaciens 205/92</name>
    <dbReference type="NCBI Taxonomy" id="1256988"/>
    <lineage>
        <taxon>Bacteria</taxon>
        <taxon>Pseudomonadati</taxon>
        <taxon>Pseudomonadota</taxon>
        <taxon>Gammaproteobacteria</taxon>
        <taxon>Enterobacterales</taxon>
        <taxon>Morganellaceae</taxon>
        <taxon>Providencia</taxon>
    </lineage>
</organism>
<gene>
    <name evidence="3" type="ORF">HMPREF1563_0970</name>
</gene>
<dbReference type="Proteomes" id="UP000022311">
    <property type="component" value="Unassembled WGS sequence"/>
</dbReference>
<dbReference type="InterPro" id="IPR056746">
    <property type="entry name" value="SPAN_dom"/>
</dbReference>
<proteinExistence type="predicted"/>
<reference evidence="3 4" key="1">
    <citation type="submission" date="2014-01" db="EMBL/GenBank/DDBJ databases">
        <authorList>
            <person name="Durkin A.S."/>
            <person name="McCorrison J."/>
            <person name="Torralba M."/>
            <person name="Gillis M."/>
            <person name="Haft D.H."/>
            <person name="Methe B."/>
            <person name="Sutton G."/>
            <person name="Nelson K.E."/>
        </authorList>
    </citation>
    <scope>NUCLEOTIDE SEQUENCE [LARGE SCALE GENOMIC DNA]</scope>
    <source>
        <strain evidence="3 4">205/92</strain>
    </source>
</reference>
<dbReference type="AlphaFoldDB" id="A0AAV3MAY6"/>
<dbReference type="Pfam" id="PF02510">
    <property type="entry name" value="SPAN"/>
    <property type="match status" value="1"/>
</dbReference>
<feature type="domain" description="Surface presentation of antigen" evidence="2">
    <location>
        <begin position="315"/>
        <end position="394"/>
    </location>
</feature>
<sequence>MSTIKSLPSDSTFNSVMEAKSSSFGFNHQKYSQQHSVKKTAQEILQKTLTQRNNNQKKQKKPAEELAIPVLLNVSAQVQNVYVDTKVAFLSSGIVAEVKSHSVNQTAGELINGQKVQEENIPLGNVPTHIAAVSVAPVFNTKTMEQKIVRFLSNHSMSDHQSQWKEISLVQSAELTEMTTLKSSQHDSALNLSSEAKVSTESEVITQTQSAVGPYEDVQANKNTREINTRKLELASNESLEMQKFSDVQNFNIEKSELVQSDEMDITKNILAQMKSESTVRSAVSSQAQSPQTSPKLTAELVATMMASETLNVAPERTLSYTFSQWQNMPSVSFSLAHASHENMVASTYSHEVQQALEDNRHLFTGEQKMVIKREEREGQHRQQQQQNKQQDEEF</sequence>
<dbReference type="RefSeq" id="WP_036959572.1">
    <property type="nucleotide sequence ID" value="NZ_JALD01000003.1"/>
</dbReference>
<accession>A0AAV3MAY6</accession>
<evidence type="ECO:0000256" key="1">
    <source>
        <dbReference type="SAM" id="MobiDB-lite"/>
    </source>
</evidence>
<comment type="caution">
    <text evidence="3">The sequence shown here is derived from an EMBL/GenBank/DDBJ whole genome shotgun (WGS) entry which is preliminary data.</text>
</comment>
<evidence type="ECO:0000259" key="2">
    <source>
        <dbReference type="Pfam" id="PF02510"/>
    </source>
</evidence>
<dbReference type="EMBL" id="JALD01000003">
    <property type="protein sequence ID" value="EUD12954.1"/>
    <property type="molecule type" value="Genomic_DNA"/>
</dbReference>
<evidence type="ECO:0000313" key="3">
    <source>
        <dbReference type="EMBL" id="EUD12954.1"/>
    </source>
</evidence>